<comment type="catalytic activity">
    <reaction evidence="5">
        <text>(5R)-5-hydroxy-L-lysine + GTP = (5R)-5-phosphooxy-L-lysine + GDP + H(+)</text>
        <dbReference type="Rhea" id="RHEA:19049"/>
        <dbReference type="ChEBI" id="CHEBI:15378"/>
        <dbReference type="ChEBI" id="CHEBI:37565"/>
        <dbReference type="ChEBI" id="CHEBI:57882"/>
        <dbReference type="ChEBI" id="CHEBI:58189"/>
        <dbReference type="ChEBI" id="CHEBI:58357"/>
        <dbReference type="EC" id="2.7.1.81"/>
    </reaction>
</comment>
<dbReference type="PROSITE" id="PS50011">
    <property type="entry name" value="PROTEIN_KINASE_DOM"/>
    <property type="match status" value="1"/>
</dbReference>
<sequence length="137" mass="15812">MIIHNDGNDQNIIINSSRKITGIIDFGDMIYSYRVLEPAVSMAYVAIEKDNPLPLIASILKGYNEIMPLNIYELKSVVYLMCLRLCISISMATYRKKMFPKNKYLIVSESKARNFLINMLDDNISKWENELTEHVQS</sequence>
<dbReference type="Gene3D" id="3.90.1200.10">
    <property type="match status" value="1"/>
</dbReference>
<dbReference type="SUPFAM" id="SSF56112">
    <property type="entry name" value="Protein kinase-like (PK-like)"/>
    <property type="match status" value="1"/>
</dbReference>
<protein>
    <recommendedName>
        <fullName evidence="8">Hydroxylysine kinase</fullName>
        <ecNumber evidence="7">2.7.1.81</ecNumber>
    </recommendedName>
</protein>
<keyword evidence="3" id="KW-0808">Transferase</keyword>
<evidence type="ECO:0000256" key="3">
    <source>
        <dbReference type="ARBA" id="ARBA00022679"/>
    </source>
</evidence>
<comment type="subcellular location">
    <subcellularLocation>
        <location evidence="1">Cytoplasm</location>
    </subcellularLocation>
</comment>
<dbReference type="EMBL" id="UINC01045454">
    <property type="protein sequence ID" value="SVB52230.1"/>
    <property type="molecule type" value="Genomic_DNA"/>
</dbReference>
<keyword evidence="2" id="KW-0963">Cytoplasm</keyword>
<evidence type="ECO:0000259" key="9">
    <source>
        <dbReference type="PROSITE" id="PS50011"/>
    </source>
</evidence>
<proteinExistence type="predicted"/>
<evidence type="ECO:0000256" key="5">
    <source>
        <dbReference type="ARBA" id="ARBA00036820"/>
    </source>
</evidence>
<dbReference type="EC" id="2.7.1.81" evidence="7"/>
<name>A0A382END2_9ZZZZ</name>
<evidence type="ECO:0000313" key="10">
    <source>
        <dbReference type="EMBL" id="SVB52230.1"/>
    </source>
</evidence>
<dbReference type="GO" id="GO:0005524">
    <property type="term" value="F:ATP binding"/>
    <property type="evidence" value="ECO:0007669"/>
    <property type="project" value="InterPro"/>
</dbReference>
<organism evidence="10">
    <name type="scientific">marine metagenome</name>
    <dbReference type="NCBI Taxonomy" id="408172"/>
    <lineage>
        <taxon>unclassified sequences</taxon>
        <taxon>metagenomes</taxon>
        <taxon>ecological metagenomes</taxon>
    </lineage>
</organism>
<comment type="function">
    <text evidence="6">Catalyzes the GTP-dependent phosphorylation of 5-hydroxy-L-lysine.</text>
</comment>
<dbReference type="InterPro" id="IPR002575">
    <property type="entry name" value="Aminoglycoside_PTrfase"/>
</dbReference>
<evidence type="ECO:0000256" key="6">
    <source>
        <dbReference type="ARBA" id="ARBA00037368"/>
    </source>
</evidence>
<evidence type="ECO:0000256" key="7">
    <source>
        <dbReference type="ARBA" id="ARBA00038873"/>
    </source>
</evidence>
<dbReference type="AlphaFoldDB" id="A0A382END2"/>
<dbReference type="GO" id="GO:0004672">
    <property type="term" value="F:protein kinase activity"/>
    <property type="evidence" value="ECO:0007669"/>
    <property type="project" value="InterPro"/>
</dbReference>
<dbReference type="GO" id="GO:0047992">
    <property type="term" value="F:hydroxylysine kinase activity"/>
    <property type="evidence" value="ECO:0007669"/>
    <property type="project" value="UniProtKB-EC"/>
</dbReference>
<evidence type="ECO:0000256" key="4">
    <source>
        <dbReference type="ARBA" id="ARBA00022777"/>
    </source>
</evidence>
<dbReference type="PANTHER" id="PTHR21064">
    <property type="entry name" value="AMINOGLYCOSIDE PHOSPHOTRANSFERASE DOMAIN-CONTAINING PROTEIN-RELATED"/>
    <property type="match status" value="1"/>
</dbReference>
<dbReference type="InterPro" id="IPR011009">
    <property type="entry name" value="Kinase-like_dom_sf"/>
</dbReference>
<dbReference type="Pfam" id="PF01636">
    <property type="entry name" value="APH"/>
    <property type="match status" value="1"/>
</dbReference>
<evidence type="ECO:0000256" key="8">
    <source>
        <dbReference type="ARBA" id="ARBA00040505"/>
    </source>
</evidence>
<feature type="domain" description="Protein kinase" evidence="9">
    <location>
        <begin position="1"/>
        <end position="137"/>
    </location>
</feature>
<dbReference type="GO" id="GO:0005737">
    <property type="term" value="C:cytoplasm"/>
    <property type="evidence" value="ECO:0007669"/>
    <property type="project" value="UniProtKB-SubCell"/>
</dbReference>
<evidence type="ECO:0000256" key="2">
    <source>
        <dbReference type="ARBA" id="ARBA00022490"/>
    </source>
</evidence>
<dbReference type="InterPro" id="IPR050249">
    <property type="entry name" value="Pseudomonas-type_ThrB"/>
</dbReference>
<gene>
    <name evidence="10" type="ORF">METZ01_LOCUS205084</name>
</gene>
<evidence type="ECO:0000256" key="1">
    <source>
        <dbReference type="ARBA" id="ARBA00004496"/>
    </source>
</evidence>
<accession>A0A382END2</accession>
<dbReference type="PANTHER" id="PTHR21064:SF1">
    <property type="entry name" value="HYDROXYLYSINE KINASE"/>
    <property type="match status" value="1"/>
</dbReference>
<reference evidence="10" key="1">
    <citation type="submission" date="2018-05" db="EMBL/GenBank/DDBJ databases">
        <authorList>
            <person name="Lanie J.A."/>
            <person name="Ng W.-L."/>
            <person name="Kazmierczak K.M."/>
            <person name="Andrzejewski T.M."/>
            <person name="Davidsen T.M."/>
            <person name="Wayne K.J."/>
            <person name="Tettelin H."/>
            <person name="Glass J.I."/>
            <person name="Rusch D."/>
            <person name="Podicherti R."/>
            <person name="Tsui H.-C.T."/>
            <person name="Winkler M.E."/>
        </authorList>
    </citation>
    <scope>NUCLEOTIDE SEQUENCE</scope>
</reference>
<keyword evidence="4" id="KW-0418">Kinase</keyword>
<dbReference type="InterPro" id="IPR000719">
    <property type="entry name" value="Prot_kinase_dom"/>
</dbReference>